<evidence type="ECO:0000313" key="3">
    <source>
        <dbReference type="Proteomes" id="UP001165065"/>
    </source>
</evidence>
<dbReference type="Proteomes" id="UP001165065">
    <property type="component" value="Unassembled WGS sequence"/>
</dbReference>
<dbReference type="AlphaFoldDB" id="A0A9W7G903"/>
<dbReference type="GO" id="GO:0042765">
    <property type="term" value="C:GPI-anchor transamidase complex"/>
    <property type="evidence" value="ECO:0007669"/>
    <property type="project" value="InterPro"/>
</dbReference>
<dbReference type="InterPro" id="IPR019540">
    <property type="entry name" value="PtdIno-glycan_biosynth_class_S"/>
</dbReference>
<dbReference type="Pfam" id="PF10510">
    <property type="entry name" value="PIG-S"/>
    <property type="match status" value="1"/>
</dbReference>
<protein>
    <submittedName>
        <fullName evidence="2">Uncharacterized protein</fullName>
    </submittedName>
</protein>
<evidence type="ECO:0000313" key="2">
    <source>
        <dbReference type="EMBL" id="GMI40005.1"/>
    </source>
</evidence>
<feature type="transmembrane region" description="Helical" evidence="1">
    <location>
        <begin position="284"/>
        <end position="303"/>
    </location>
</feature>
<sequence>MGAWLGREVRVRDTVIWIWDEGGGGGGKRGSDEGEEEDLGVDLKMYLETMGAKVKIRRGNYARIVTGVEEAPGGIRKLKREGNGRFVVGHAMDGDKGGEEDSIRFDYFIPKRPFGVSDYVGYSVSNLGGVCIVSEAGGDRCFEMFSSIYGRLTSTTEPHKVPSPTVIQNGHDYTDRAVIMKAKGWGEVVRDANERDASIWEESRRRLEGVKKYLDENNNVEIPPSVHVKYNLCKSLLISAQSHHSSSSYSTYHALATLAKGLVTELEEEHRLMPMLHFPTEHKIAVLAPVWAPLVLPILLGGVREWRRYKEKEAKRE</sequence>
<keyword evidence="1" id="KW-0472">Membrane</keyword>
<proteinExistence type="predicted"/>
<dbReference type="GO" id="GO:0016255">
    <property type="term" value="P:attachment of GPI anchor to protein"/>
    <property type="evidence" value="ECO:0007669"/>
    <property type="project" value="InterPro"/>
</dbReference>
<comment type="caution">
    <text evidence="2">The sequence shown here is derived from an EMBL/GenBank/DDBJ whole genome shotgun (WGS) entry which is preliminary data.</text>
</comment>
<keyword evidence="3" id="KW-1185">Reference proteome</keyword>
<dbReference type="OrthoDB" id="28748at2759"/>
<evidence type="ECO:0000256" key="1">
    <source>
        <dbReference type="SAM" id="Phobius"/>
    </source>
</evidence>
<keyword evidence="1" id="KW-0812">Transmembrane</keyword>
<accession>A0A9W7G903</accession>
<name>A0A9W7G903_9STRA</name>
<gene>
    <name evidence="2" type="ORF">TrCOL_g2023</name>
</gene>
<organism evidence="2 3">
    <name type="scientific">Triparma columacea</name>
    <dbReference type="NCBI Taxonomy" id="722753"/>
    <lineage>
        <taxon>Eukaryota</taxon>
        <taxon>Sar</taxon>
        <taxon>Stramenopiles</taxon>
        <taxon>Ochrophyta</taxon>
        <taxon>Bolidophyceae</taxon>
        <taxon>Parmales</taxon>
        <taxon>Triparmaceae</taxon>
        <taxon>Triparma</taxon>
    </lineage>
</organism>
<reference evidence="3" key="1">
    <citation type="journal article" date="2023" name="Commun. Biol.">
        <title>Genome analysis of Parmales, the sister group of diatoms, reveals the evolutionary specialization of diatoms from phago-mixotrophs to photoautotrophs.</title>
        <authorList>
            <person name="Ban H."/>
            <person name="Sato S."/>
            <person name="Yoshikawa S."/>
            <person name="Yamada K."/>
            <person name="Nakamura Y."/>
            <person name="Ichinomiya M."/>
            <person name="Sato N."/>
            <person name="Blanc-Mathieu R."/>
            <person name="Endo H."/>
            <person name="Kuwata A."/>
            <person name="Ogata H."/>
        </authorList>
    </citation>
    <scope>NUCLEOTIDE SEQUENCE [LARGE SCALE GENOMIC DNA]</scope>
</reference>
<keyword evidence="1" id="KW-1133">Transmembrane helix</keyword>
<dbReference type="EMBL" id="BRYA01001170">
    <property type="protein sequence ID" value="GMI40005.1"/>
    <property type="molecule type" value="Genomic_DNA"/>
</dbReference>